<evidence type="ECO:0000256" key="1">
    <source>
        <dbReference type="SAM" id="MobiDB-lite"/>
    </source>
</evidence>
<dbReference type="Proteomes" id="UP001600888">
    <property type="component" value="Unassembled WGS sequence"/>
</dbReference>
<feature type="region of interest" description="Disordered" evidence="1">
    <location>
        <begin position="1"/>
        <end position="30"/>
    </location>
</feature>
<reference evidence="2 3" key="1">
    <citation type="submission" date="2024-03" db="EMBL/GenBank/DDBJ databases">
        <title>A high-quality draft genome sequence of Diaporthe vaccinii, a causative agent of upright dieback and viscid rot disease in cranberry plants.</title>
        <authorList>
            <person name="Sarrasin M."/>
            <person name="Lang B.F."/>
            <person name="Burger G."/>
        </authorList>
    </citation>
    <scope>NUCLEOTIDE SEQUENCE [LARGE SCALE GENOMIC DNA]</scope>
    <source>
        <strain evidence="2 3">IS7</strain>
    </source>
</reference>
<comment type="caution">
    <text evidence="2">The sequence shown here is derived from an EMBL/GenBank/DDBJ whole genome shotgun (WGS) entry which is preliminary data.</text>
</comment>
<accession>A0ABR4ETB7</accession>
<proteinExistence type="predicted"/>
<name>A0ABR4ETB7_9PEZI</name>
<protein>
    <submittedName>
        <fullName evidence="2">Uncharacterized protein</fullName>
    </submittedName>
</protein>
<evidence type="ECO:0000313" key="3">
    <source>
        <dbReference type="Proteomes" id="UP001600888"/>
    </source>
</evidence>
<keyword evidence="3" id="KW-1185">Reference proteome</keyword>
<feature type="compositionally biased region" description="Polar residues" evidence="1">
    <location>
        <begin position="7"/>
        <end position="16"/>
    </location>
</feature>
<evidence type="ECO:0000313" key="2">
    <source>
        <dbReference type="EMBL" id="KAL2285683.1"/>
    </source>
</evidence>
<gene>
    <name evidence="2" type="ORF">FJTKL_07693</name>
</gene>
<dbReference type="EMBL" id="JBAWTH010000029">
    <property type="protein sequence ID" value="KAL2285683.1"/>
    <property type="molecule type" value="Genomic_DNA"/>
</dbReference>
<organism evidence="2 3">
    <name type="scientific">Diaporthe vaccinii</name>
    <dbReference type="NCBI Taxonomy" id="105482"/>
    <lineage>
        <taxon>Eukaryota</taxon>
        <taxon>Fungi</taxon>
        <taxon>Dikarya</taxon>
        <taxon>Ascomycota</taxon>
        <taxon>Pezizomycotina</taxon>
        <taxon>Sordariomycetes</taxon>
        <taxon>Sordariomycetidae</taxon>
        <taxon>Diaporthales</taxon>
        <taxon>Diaporthaceae</taxon>
        <taxon>Diaporthe</taxon>
        <taxon>Diaporthe eres species complex</taxon>
    </lineage>
</organism>
<sequence>MGHQSKHNGSNNSYGSSAHKKSQGGGMLGTFIYDTRSVPEMQYQSAPVSTDQRRQEMGYRLDTFDQQFYAQAGQATYQQPYAGTRR</sequence>